<keyword evidence="2" id="KW-0732">Signal</keyword>
<dbReference type="InterPro" id="IPR031959">
    <property type="entry name" value="DUF4779"/>
</dbReference>
<name>A0ABM1IPC2_POLDO</name>
<evidence type="ECO:0000256" key="2">
    <source>
        <dbReference type="SAM" id="SignalP"/>
    </source>
</evidence>
<evidence type="ECO:0000256" key="1">
    <source>
        <dbReference type="SAM" id="MobiDB-lite"/>
    </source>
</evidence>
<sequence>MKNVWGLRWYVLCVAVVRVSTYPVNESGHTTRSNLEAFPTDYIIEDLSPTKFISVDSGLEDFDFNPEDKKHTKVENVLSLLTLEPDAEMLPPNFKGVVPPGVDHMELRFREPQVMASNSRSVSDNGVRYVLFNQASQGLKNENGHKKLVEFENRLKGVKGKEKQKKDYTEAGGRKKAHTEIKNDFKNRKDQVFDEKNRSYGIKDSRNKDYKAAGFHSVYHKDEHNKNSDFYDNDHQGGHFKKHGRYGEKHSSLEHIYKKGSSHDSAFDLAEAKKKEGLRSLVKEEAQGHPAVLLTTG</sequence>
<reference evidence="4" key="1">
    <citation type="submission" date="2025-08" db="UniProtKB">
        <authorList>
            <consortium name="RefSeq"/>
        </authorList>
    </citation>
    <scope>IDENTIFICATION</scope>
    <source>
        <tissue evidence="4">Whole body</tissue>
    </source>
</reference>
<protein>
    <submittedName>
        <fullName evidence="4">Uncharacterized protein LOC107069334</fullName>
    </submittedName>
</protein>
<feature type="chain" id="PRO_5046568198" evidence="2">
    <location>
        <begin position="22"/>
        <end position="297"/>
    </location>
</feature>
<feature type="region of interest" description="Disordered" evidence="1">
    <location>
        <begin position="159"/>
        <end position="200"/>
    </location>
</feature>
<keyword evidence="3" id="KW-1185">Reference proteome</keyword>
<proteinExistence type="predicted"/>
<dbReference type="RefSeq" id="XP_015182059.1">
    <property type="nucleotide sequence ID" value="XM_015326573.1"/>
</dbReference>
<organism evidence="3 4">
    <name type="scientific">Polistes dominula</name>
    <name type="common">European paper wasp</name>
    <name type="synonym">Vespa dominula</name>
    <dbReference type="NCBI Taxonomy" id="743375"/>
    <lineage>
        <taxon>Eukaryota</taxon>
        <taxon>Metazoa</taxon>
        <taxon>Ecdysozoa</taxon>
        <taxon>Arthropoda</taxon>
        <taxon>Hexapoda</taxon>
        <taxon>Insecta</taxon>
        <taxon>Pterygota</taxon>
        <taxon>Neoptera</taxon>
        <taxon>Endopterygota</taxon>
        <taxon>Hymenoptera</taxon>
        <taxon>Apocrita</taxon>
        <taxon>Aculeata</taxon>
        <taxon>Vespoidea</taxon>
        <taxon>Vespidae</taxon>
        <taxon>Polistinae</taxon>
        <taxon>Polistini</taxon>
        <taxon>Polistes</taxon>
    </lineage>
</organism>
<dbReference type="Proteomes" id="UP000694924">
    <property type="component" value="Unplaced"/>
</dbReference>
<dbReference type="Pfam" id="PF16009">
    <property type="entry name" value="DUF4779"/>
    <property type="match status" value="1"/>
</dbReference>
<evidence type="ECO:0000313" key="3">
    <source>
        <dbReference type="Proteomes" id="UP000694924"/>
    </source>
</evidence>
<gene>
    <name evidence="4" type="primary">LOC107069334</name>
</gene>
<evidence type="ECO:0000313" key="4">
    <source>
        <dbReference type="RefSeq" id="XP_015182059.1"/>
    </source>
</evidence>
<accession>A0ABM1IPC2</accession>
<dbReference type="GeneID" id="107069334"/>
<feature type="signal peptide" evidence="2">
    <location>
        <begin position="1"/>
        <end position="21"/>
    </location>
</feature>